<dbReference type="Gene3D" id="3.30.565.10">
    <property type="entry name" value="Histidine kinase-like ATPase, C-terminal domain"/>
    <property type="match status" value="1"/>
</dbReference>
<dbReference type="PROSITE" id="PS51219">
    <property type="entry name" value="DPCK"/>
    <property type="match status" value="1"/>
</dbReference>
<organism evidence="5 6">
    <name type="scientific">Magallana gigas</name>
    <name type="common">Pacific oyster</name>
    <name type="synonym">Crassostrea gigas</name>
    <dbReference type="NCBI Taxonomy" id="29159"/>
    <lineage>
        <taxon>Eukaryota</taxon>
        <taxon>Metazoa</taxon>
        <taxon>Spiralia</taxon>
        <taxon>Lophotrochozoa</taxon>
        <taxon>Mollusca</taxon>
        <taxon>Bivalvia</taxon>
        <taxon>Autobranchia</taxon>
        <taxon>Pteriomorphia</taxon>
        <taxon>Ostreida</taxon>
        <taxon>Ostreoidea</taxon>
        <taxon>Ostreidae</taxon>
        <taxon>Magallana</taxon>
    </lineage>
</organism>
<dbReference type="Gene3D" id="3.40.50.300">
    <property type="entry name" value="P-loop containing nucleotide triphosphate hydrolases"/>
    <property type="match status" value="1"/>
</dbReference>
<dbReference type="NCBIfam" id="TIGR00152">
    <property type="entry name" value="dephospho-CoA kinase"/>
    <property type="match status" value="1"/>
</dbReference>
<dbReference type="GO" id="GO:0004140">
    <property type="term" value="F:dephospho-CoA kinase activity"/>
    <property type="evidence" value="ECO:0007669"/>
    <property type="project" value="InterPro"/>
</dbReference>
<evidence type="ECO:0000313" key="6">
    <source>
        <dbReference type="Proteomes" id="UP000005408"/>
    </source>
</evidence>
<dbReference type="SUPFAM" id="SSF55874">
    <property type="entry name" value="ATPase domain of HSP90 chaperone/DNA topoisomerase II/histidine kinase"/>
    <property type="match status" value="1"/>
</dbReference>
<keyword evidence="2" id="KW-0547">Nucleotide-binding</keyword>
<dbReference type="EnsemblMetazoa" id="G32181.1">
    <property type="protein sequence ID" value="G32181.1:cds"/>
    <property type="gene ID" value="G32181"/>
</dbReference>
<dbReference type="GO" id="GO:0005737">
    <property type="term" value="C:cytoplasm"/>
    <property type="evidence" value="ECO:0007669"/>
    <property type="project" value="UniProtKB-ARBA"/>
</dbReference>
<evidence type="ECO:0000256" key="3">
    <source>
        <dbReference type="ARBA" id="ARBA00022840"/>
    </source>
</evidence>
<keyword evidence="6" id="KW-1185">Reference proteome</keyword>
<dbReference type="AlphaFoldDB" id="A0A8W8MB29"/>
<dbReference type="PANTHER" id="PTHR10695">
    <property type="entry name" value="DEPHOSPHO-COA KINASE-RELATED"/>
    <property type="match status" value="1"/>
</dbReference>
<proteinExistence type="inferred from homology"/>
<protein>
    <recommendedName>
        <fullName evidence="4">Dephospho-CoA kinase domain-containing protein</fullName>
    </recommendedName>
</protein>
<dbReference type="GO" id="GO:0005524">
    <property type="term" value="F:ATP binding"/>
    <property type="evidence" value="ECO:0007669"/>
    <property type="project" value="UniProtKB-KW"/>
</dbReference>
<dbReference type="InterPro" id="IPR001977">
    <property type="entry name" value="Depp_CoAkinase"/>
</dbReference>
<dbReference type="Pfam" id="PF01121">
    <property type="entry name" value="CoaE"/>
    <property type="match status" value="1"/>
</dbReference>
<reference evidence="5" key="1">
    <citation type="submission" date="2022-08" db="UniProtKB">
        <authorList>
            <consortium name="EnsemblMetazoa"/>
        </authorList>
    </citation>
    <scope>IDENTIFICATION</scope>
    <source>
        <strain evidence="5">05x7-T-G4-1.051#20</strain>
    </source>
</reference>
<dbReference type="Proteomes" id="UP000005408">
    <property type="component" value="Unassembled WGS sequence"/>
</dbReference>
<name>A0A8W8MB29_MAGGI</name>
<comment type="similarity">
    <text evidence="1">Belongs to the CoaE family.</text>
</comment>
<sequence length="291" mass="32607">MFLVGLTGGIASGKSTVARILKEDLGCVVIDADVIAREVVQPGTNGWKKIRQHFGSDVFLPNGELNREKLGQVIFSDAEKRKVLNSITHPEIYKAIAWKVVKNFLLGQHFIILDLPLLFESKKMVPFMSYTVVVNCSEEQQVQRLMARNQYSKEAAEIRIQAQMPLSEKCGLCTRIIDNSKDMKTTYLQTVQLHKELSKSLLYWKVRMLIALCAGSVIGLTIYRLLHELPKETVRLLGSSQVITSVFSVVKELIENSLDAGATSLELRLETSADFCKILEIIKANPISNLN</sequence>
<evidence type="ECO:0000256" key="4">
    <source>
        <dbReference type="ARBA" id="ARBA00044157"/>
    </source>
</evidence>
<dbReference type="FunFam" id="3.40.50.300:FF:000485">
    <property type="entry name" value="Dephospho-CoA kinase CAB5"/>
    <property type="match status" value="1"/>
</dbReference>
<accession>A0A8W8MB29</accession>
<dbReference type="HAMAP" id="MF_00376">
    <property type="entry name" value="Dephospho_CoA_kinase"/>
    <property type="match status" value="1"/>
</dbReference>
<evidence type="ECO:0000256" key="2">
    <source>
        <dbReference type="ARBA" id="ARBA00022741"/>
    </source>
</evidence>
<dbReference type="GO" id="GO:0015937">
    <property type="term" value="P:coenzyme A biosynthetic process"/>
    <property type="evidence" value="ECO:0007669"/>
    <property type="project" value="InterPro"/>
</dbReference>
<dbReference type="InterPro" id="IPR027417">
    <property type="entry name" value="P-loop_NTPase"/>
</dbReference>
<evidence type="ECO:0000256" key="1">
    <source>
        <dbReference type="ARBA" id="ARBA00009018"/>
    </source>
</evidence>
<dbReference type="SUPFAM" id="SSF52540">
    <property type="entry name" value="P-loop containing nucleoside triphosphate hydrolases"/>
    <property type="match status" value="1"/>
</dbReference>
<dbReference type="CDD" id="cd02022">
    <property type="entry name" value="DPCK"/>
    <property type="match status" value="1"/>
</dbReference>
<dbReference type="PANTHER" id="PTHR10695:SF46">
    <property type="entry name" value="BIFUNCTIONAL COENZYME A SYNTHASE-RELATED"/>
    <property type="match status" value="1"/>
</dbReference>
<dbReference type="InterPro" id="IPR036890">
    <property type="entry name" value="HATPase_C_sf"/>
</dbReference>
<keyword evidence="3" id="KW-0067">ATP-binding</keyword>
<evidence type="ECO:0000313" key="5">
    <source>
        <dbReference type="EnsemblMetazoa" id="G32181.1:cds"/>
    </source>
</evidence>